<dbReference type="SUPFAM" id="SSF55136">
    <property type="entry name" value="Probable bacterial effector-binding domain"/>
    <property type="match status" value="1"/>
</dbReference>
<keyword evidence="4" id="KW-1185">Reference proteome</keyword>
<keyword evidence="2" id="KW-0472">Membrane</keyword>
<dbReference type="PANTHER" id="PTHR11220">
    <property type="entry name" value="HEME-BINDING PROTEIN-RELATED"/>
    <property type="match status" value="1"/>
</dbReference>
<evidence type="ECO:0000313" key="4">
    <source>
        <dbReference type="Proteomes" id="UP000516437"/>
    </source>
</evidence>
<comment type="caution">
    <text evidence="3">The sequence shown here is derived from an EMBL/GenBank/DDBJ whole genome shotgun (WGS) entry which is preliminary data.</text>
</comment>
<dbReference type="EMBL" id="RXIC02000024">
    <property type="protein sequence ID" value="KAB1209009.1"/>
    <property type="molecule type" value="Genomic_DNA"/>
</dbReference>
<protein>
    <recommendedName>
        <fullName evidence="5">SOUL heme-binding protein</fullName>
    </recommendedName>
</protein>
<dbReference type="Pfam" id="PF10184">
    <property type="entry name" value="DUF2358"/>
    <property type="match status" value="1"/>
</dbReference>
<sequence>MANTQLYHHIFRPIPSVRVGYRRLSPNKTTRLPLPISKNKSVALQGDQKLKWAIALSLVDQNPRKSTVDVEGLVGFLYKDLPHLFDDQGIDQTAYDEFVKFRDPITKHDTISGYLFNIALLKMLFRPEFQLHWVKQTGPYEITTRWTMNMSFILLPWKPELVFTGTSIMGINPETGKFCSHVDFWDSIKKNDYFSVEGLWEVLKQLRIYKTPDLETPTYQILKRTANYEVRKYASFIVVEANGDKLAGSSGFNDVTGYIVGKNSRSEKIPMTTPVFTQAFDTELSKISIQVVLPLEKDLSSLADPNQETISLRKVEGGIAAVLKFSGRATEDIVREKERALRSSLMDDGLKPKTGCLLARYNDPGRTWSFVMVWLSELKFLPLFFLVSFIM</sequence>
<organism evidence="3 4">
    <name type="scientific">Morella rubra</name>
    <name type="common">Chinese bayberry</name>
    <dbReference type="NCBI Taxonomy" id="262757"/>
    <lineage>
        <taxon>Eukaryota</taxon>
        <taxon>Viridiplantae</taxon>
        <taxon>Streptophyta</taxon>
        <taxon>Embryophyta</taxon>
        <taxon>Tracheophyta</taxon>
        <taxon>Spermatophyta</taxon>
        <taxon>Magnoliopsida</taxon>
        <taxon>eudicotyledons</taxon>
        <taxon>Gunneridae</taxon>
        <taxon>Pentapetalae</taxon>
        <taxon>rosids</taxon>
        <taxon>fabids</taxon>
        <taxon>Fagales</taxon>
        <taxon>Myricaceae</taxon>
        <taxon>Morella</taxon>
    </lineage>
</organism>
<keyword evidence="2" id="KW-0812">Transmembrane</keyword>
<comment type="similarity">
    <text evidence="1">Belongs to the HEBP family.</text>
</comment>
<keyword evidence="2" id="KW-1133">Transmembrane helix</keyword>
<feature type="transmembrane region" description="Helical" evidence="2">
    <location>
        <begin position="368"/>
        <end position="390"/>
    </location>
</feature>
<evidence type="ECO:0008006" key="5">
    <source>
        <dbReference type="Google" id="ProtNLM"/>
    </source>
</evidence>
<name>A0A6A1V833_9ROSI</name>
<dbReference type="InterPro" id="IPR006917">
    <property type="entry name" value="SOUL_heme-bd"/>
</dbReference>
<evidence type="ECO:0000256" key="1">
    <source>
        <dbReference type="ARBA" id="ARBA00009817"/>
    </source>
</evidence>
<dbReference type="OrthoDB" id="44820at2759"/>
<evidence type="ECO:0000313" key="3">
    <source>
        <dbReference type="EMBL" id="KAB1209009.1"/>
    </source>
</evidence>
<reference evidence="3 4" key="1">
    <citation type="journal article" date="2019" name="Plant Biotechnol. J.">
        <title>The red bayberry genome and genetic basis of sex determination.</title>
        <authorList>
            <person name="Jia H.M."/>
            <person name="Jia H.J."/>
            <person name="Cai Q.L."/>
            <person name="Wang Y."/>
            <person name="Zhao H.B."/>
            <person name="Yang W.F."/>
            <person name="Wang G.Y."/>
            <person name="Li Y.H."/>
            <person name="Zhan D.L."/>
            <person name="Shen Y.T."/>
            <person name="Niu Q.F."/>
            <person name="Chang L."/>
            <person name="Qiu J."/>
            <person name="Zhao L."/>
            <person name="Xie H.B."/>
            <person name="Fu W.Y."/>
            <person name="Jin J."/>
            <person name="Li X.W."/>
            <person name="Jiao Y."/>
            <person name="Zhou C.C."/>
            <person name="Tu T."/>
            <person name="Chai C.Y."/>
            <person name="Gao J.L."/>
            <person name="Fan L.J."/>
            <person name="van de Weg E."/>
            <person name="Wang J.Y."/>
            <person name="Gao Z.S."/>
        </authorList>
    </citation>
    <scope>NUCLEOTIDE SEQUENCE [LARGE SCALE GENOMIC DNA]</scope>
    <source>
        <tissue evidence="3">Leaves</tissue>
    </source>
</reference>
<dbReference type="PANTHER" id="PTHR11220:SF50">
    <property type="entry name" value="SOUL HEME-BINDING FAMILY PROTEIN"/>
    <property type="match status" value="1"/>
</dbReference>
<dbReference type="FunFam" id="3.20.80.10:FF:000008">
    <property type="entry name" value="SOUL heme-binding protein"/>
    <property type="match status" value="1"/>
</dbReference>
<dbReference type="AlphaFoldDB" id="A0A6A1V833"/>
<dbReference type="Pfam" id="PF04832">
    <property type="entry name" value="SOUL"/>
    <property type="match status" value="1"/>
</dbReference>
<dbReference type="Gene3D" id="3.20.80.10">
    <property type="entry name" value="Regulatory factor, effector binding domain"/>
    <property type="match status" value="1"/>
</dbReference>
<dbReference type="Proteomes" id="UP000516437">
    <property type="component" value="Chromosome 6"/>
</dbReference>
<dbReference type="InterPro" id="IPR011256">
    <property type="entry name" value="Reg_factor_effector_dom_sf"/>
</dbReference>
<evidence type="ECO:0000256" key="2">
    <source>
        <dbReference type="SAM" id="Phobius"/>
    </source>
</evidence>
<dbReference type="InterPro" id="IPR018790">
    <property type="entry name" value="DUF2358"/>
</dbReference>
<proteinExistence type="inferred from homology"/>
<accession>A0A6A1V833</accession>
<gene>
    <name evidence="3" type="ORF">CJ030_MR6G010474</name>
</gene>